<accession>A0A2B4S8W2</accession>
<dbReference type="Proteomes" id="UP000225706">
    <property type="component" value="Unassembled WGS sequence"/>
</dbReference>
<protein>
    <recommendedName>
        <fullName evidence="4">Core-binding (CB) domain-containing protein</fullName>
    </recommendedName>
</protein>
<name>A0A2B4S8W2_STYPI</name>
<gene>
    <name evidence="2" type="ORF">AWC38_SpisGene9516</name>
</gene>
<evidence type="ECO:0008006" key="4">
    <source>
        <dbReference type="Google" id="ProtNLM"/>
    </source>
</evidence>
<evidence type="ECO:0000313" key="3">
    <source>
        <dbReference type="Proteomes" id="UP000225706"/>
    </source>
</evidence>
<sequence length="331" mass="37450">MEKFLEEFAKREYHPKTTKSCLMSLRHFYSFCLSETLDIDISPERFLSLNEKVTRWPTSLRKGCSKRHWEKMEVDLHALISPEEIEKFQRSQDARDTICLLGQLAGARSVEISQSQYTLIQDFFLVKISIDNPNRAGALANMKLGELNRASKQDEENVVFVKDHKTLSTHGPARIVPGEAMASSQINETIKSVWKKSEGSPSSTLFRKSAVSKVHTTCQSNEARGNLADLMAHNIETARKCYRLQEESKSSVKASKHPRSVMRGQCQQNLDEQEVSPTISSLSVSEQCASETSRASWNKEIEDLVKSVCKDEIESEAFSMEDVESKISDHP</sequence>
<dbReference type="OrthoDB" id="5960386at2759"/>
<feature type="region of interest" description="Disordered" evidence="1">
    <location>
        <begin position="249"/>
        <end position="284"/>
    </location>
</feature>
<comment type="caution">
    <text evidence="2">The sequence shown here is derived from an EMBL/GenBank/DDBJ whole genome shotgun (WGS) entry which is preliminary data.</text>
</comment>
<reference evidence="3" key="1">
    <citation type="journal article" date="2017" name="bioRxiv">
        <title>Comparative analysis of the genomes of Stylophora pistillata and Acropora digitifera provides evidence for extensive differences between species of corals.</title>
        <authorList>
            <person name="Voolstra C.R."/>
            <person name="Li Y."/>
            <person name="Liew Y.J."/>
            <person name="Baumgarten S."/>
            <person name="Zoccola D."/>
            <person name="Flot J.-F."/>
            <person name="Tambutte S."/>
            <person name="Allemand D."/>
            <person name="Aranda M."/>
        </authorList>
    </citation>
    <scope>NUCLEOTIDE SEQUENCE [LARGE SCALE GENOMIC DNA]</scope>
</reference>
<organism evidence="2 3">
    <name type="scientific">Stylophora pistillata</name>
    <name type="common">Smooth cauliflower coral</name>
    <dbReference type="NCBI Taxonomy" id="50429"/>
    <lineage>
        <taxon>Eukaryota</taxon>
        <taxon>Metazoa</taxon>
        <taxon>Cnidaria</taxon>
        <taxon>Anthozoa</taxon>
        <taxon>Hexacorallia</taxon>
        <taxon>Scleractinia</taxon>
        <taxon>Astrocoeniina</taxon>
        <taxon>Pocilloporidae</taxon>
        <taxon>Stylophora</taxon>
    </lineage>
</organism>
<proteinExistence type="predicted"/>
<feature type="compositionally biased region" description="Polar residues" evidence="1">
    <location>
        <begin position="265"/>
        <end position="284"/>
    </location>
</feature>
<keyword evidence="3" id="KW-1185">Reference proteome</keyword>
<dbReference type="EMBL" id="LSMT01000141">
    <property type="protein sequence ID" value="PFX25826.1"/>
    <property type="molecule type" value="Genomic_DNA"/>
</dbReference>
<evidence type="ECO:0000256" key="1">
    <source>
        <dbReference type="SAM" id="MobiDB-lite"/>
    </source>
</evidence>
<evidence type="ECO:0000313" key="2">
    <source>
        <dbReference type="EMBL" id="PFX25826.1"/>
    </source>
</evidence>
<dbReference type="AlphaFoldDB" id="A0A2B4S8W2"/>